<evidence type="ECO:0000313" key="2">
    <source>
        <dbReference type="Proteomes" id="UP000634134"/>
    </source>
</evidence>
<comment type="caution">
    <text evidence="1">The sequence shown here is derived from an EMBL/GenBank/DDBJ whole genome shotgun (WGS) entry which is preliminary data.</text>
</comment>
<evidence type="ECO:0000313" key="1">
    <source>
        <dbReference type="EMBL" id="MBE9463590.1"/>
    </source>
</evidence>
<proteinExistence type="predicted"/>
<keyword evidence="2" id="KW-1185">Reference proteome</keyword>
<name>A0ABR9WDN1_9BACT</name>
<dbReference type="Proteomes" id="UP000634134">
    <property type="component" value="Unassembled WGS sequence"/>
</dbReference>
<organism evidence="1 2">
    <name type="scientific">Dyadobacter subterraneus</name>
    <dbReference type="NCBI Taxonomy" id="2773304"/>
    <lineage>
        <taxon>Bacteria</taxon>
        <taxon>Pseudomonadati</taxon>
        <taxon>Bacteroidota</taxon>
        <taxon>Cytophagia</taxon>
        <taxon>Cytophagales</taxon>
        <taxon>Spirosomataceae</taxon>
        <taxon>Dyadobacter</taxon>
    </lineage>
</organism>
<gene>
    <name evidence="1" type="ORF">IEE83_17010</name>
</gene>
<protein>
    <submittedName>
        <fullName evidence="1">Uncharacterized protein</fullName>
    </submittedName>
</protein>
<sequence length="359" mass="40115">MQPSMFSFETDPDIFKIDNFGKGLNQAFQVLKLDAATMAKLNDITPLWIAVAFPFEKKDRGNQLYELYTAMSQNINYDYIYNYFYDPDKIKGKTYAPSNAGELKARLDSYRNTTAEKKDLTAKKLGNLPAGVVLFDDFSQEQVGSKPAGWHFSSTGKTHVISKIEGENGNWLKLGYSTELTPATLKNLPENFSLEYDVVTSAFDGRWGANLTMELKGSKKGSDGVTYSSGLKTSITAGNQSALDENHNYRGELKIDLLNYPSKMDYNDKGGYFTEAQPVFTSKKRKVHIQLIKKGPLISLFLNGKEFTNSSQFKTKYGKPCGDCSIADGLLYTGFVIRSFTQEPDLVDCFIGNIKVTKL</sequence>
<accession>A0ABR9WDN1</accession>
<dbReference type="RefSeq" id="WP_194121710.1">
    <property type="nucleotide sequence ID" value="NZ_JACYGY010000001.1"/>
</dbReference>
<reference evidence="2" key="1">
    <citation type="submission" date="2023-07" db="EMBL/GenBank/DDBJ databases">
        <title>Dyadobacter sp. nov 'subterranea' isolated from contaminted grondwater.</title>
        <authorList>
            <person name="Szabo I."/>
            <person name="Al-Omari J."/>
            <person name="Szerdahelyi S.G."/>
            <person name="Rado J."/>
        </authorList>
    </citation>
    <scope>NUCLEOTIDE SEQUENCE [LARGE SCALE GENOMIC DNA]</scope>
    <source>
        <strain evidence="2">UP-52</strain>
    </source>
</reference>
<dbReference type="EMBL" id="JACYGY010000001">
    <property type="protein sequence ID" value="MBE9463590.1"/>
    <property type="molecule type" value="Genomic_DNA"/>
</dbReference>